<dbReference type="EMBL" id="JAAXOX010000002">
    <property type="protein sequence ID" value="NKY22083.1"/>
    <property type="molecule type" value="Genomic_DNA"/>
</dbReference>
<accession>A0A7X6KTY3</accession>
<protein>
    <submittedName>
        <fullName evidence="3">Roadblock/LC7 domain-containing protein</fullName>
    </submittedName>
</protein>
<feature type="compositionally biased region" description="Basic and acidic residues" evidence="1">
    <location>
        <begin position="137"/>
        <end position="146"/>
    </location>
</feature>
<keyword evidence="4" id="KW-1185">Reference proteome</keyword>
<proteinExistence type="predicted"/>
<dbReference type="PANTHER" id="PTHR36222">
    <property type="entry name" value="SERINE PROTEASE INHIBITOR RV3364C"/>
    <property type="match status" value="1"/>
</dbReference>
<gene>
    <name evidence="3" type="ORF">HGA03_05320</name>
</gene>
<dbReference type="InterPro" id="IPR053141">
    <property type="entry name" value="Mycobact_SerProt_Inhib_Rv3364c"/>
</dbReference>
<evidence type="ECO:0000313" key="4">
    <source>
        <dbReference type="Proteomes" id="UP000581206"/>
    </source>
</evidence>
<dbReference type="InterPro" id="IPR004942">
    <property type="entry name" value="Roadblock/LAMTOR2_dom"/>
</dbReference>
<dbReference type="SUPFAM" id="SSF103196">
    <property type="entry name" value="Roadblock/LC7 domain"/>
    <property type="match status" value="1"/>
</dbReference>
<dbReference type="PANTHER" id="PTHR36222:SF1">
    <property type="entry name" value="SERINE PROTEASE INHIBITOR RV3364C"/>
    <property type="match status" value="1"/>
</dbReference>
<evidence type="ECO:0000313" key="3">
    <source>
        <dbReference type="EMBL" id="NKY22083.1"/>
    </source>
</evidence>
<dbReference type="Gene3D" id="3.30.450.30">
    <property type="entry name" value="Dynein light chain 2a, cytoplasmic"/>
    <property type="match status" value="1"/>
</dbReference>
<name>A0A7X6KTY3_9CELL</name>
<reference evidence="3 4" key="1">
    <citation type="submission" date="2020-04" db="EMBL/GenBank/DDBJ databases">
        <title>MicrobeNet Type strains.</title>
        <authorList>
            <person name="Nicholson A.C."/>
        </authorList>
    </citation>
    <scope>NUCLEOTIDE SEQUENCE [LARGE SCALE GENOMIC DNA]</scope>
    <source>
        <strain evidence="3 4">ATCC BAA-788</strain>
    </source>
</reference>
<sequence>MAWLLDQFVQAVAGTRQVAVVSADGLLMAASRGLDRDDGDRLAAIVSGLSSLSAGVARHEDAGRVRQTVIEMDRMTLVLMTISDGSVLAVLADASCDLGLVGYEMALLVRRAETELTPLIVGDEGDEDEDPPPPGTARREPPRPIW</sequence>
<evidence type="ECO:0000259" key="2">
    <source>
        <dbReference type="SMART" id="SM00960"/>
    </source>
</evidence>
<dbReference type="Pfam" id="PF03259">
    <property type="entry name" value="Robl_LC7"/>
    <property type="match status" value="1"/>
</dbReference>
<evidence type="ECO:0000256" key="1">
    <source>
        <dbReference type="SAM" id="MobiDB-lite"/>
    </source>
</evidence>
<dbReference type="SMART" id="SM00960">
    <property type="entry name" value="Robl_LC7"/>
    <property type="match status" value="1"/>
</dbReference>
<organism evidence="3 4">
    <name type="scientific">Cellulomonas denverensis</name>
    <dbReference type="NCBI Taxonomy" id="264297"/>
    <lineage>
        <taxon>Bacteria</taxon>
        <taxon>Bacillati</taxon>
        <taxon>Actinomycetota</taxon>
        <taxon>Actinomycetes</taxon>
        <taxon>Micrococcales</taxon>
        <taxon>Cellulomonadaceae</taxon>
        <taxon>Cellulomonas</taxon>
    </lineage>
</organism>
<dbReference type="RefSeq" id="WP_168629501.1">
    <property type="nucleotide sequence ID" value="NZ_JBHLZO010000001.1"/>
</dbReference>
<feature type="region of interest" description="Disordered" evidence="1">
    <location>
        <begin position="119"/>
        <end position="146"/>
    </location>
</feature>
<feature type="domain" description="Roadblock/LAMTOR2" evidence="2">
    <location>
        <begin position="2"/>
        <end position="92"/>
    </location>
</feature>
<comment type="caution">
    <text evidence="3">The sequence shown here is derived from an EMBL/GenBank/DDBJ whole genome shotgun (WGS) entry which is preliminary data.</text>
</comment>
<dbReference type="Proteomes" id="UP000581206">
    <property type="component" value="Unassembled WGS sequence"/>
</dbReference>
<dbReference type="AlphaFoldDB" id="A0A7X6KTY3"/>